<dbReference type="PANTHER" id="PTHR44215:SF1">
    <property type="entry name" value="WD REPEAT-CONTAINING PROTEIN 75"/>
    <property type="match status" value="1"/>
</dbReference>
<evidence type="ECO:0000256" key="6">
    <source>
        <dbReference type="ARBA" id="ARBA00023163"/>
    </source>
</evidence>
<evidence type="ECO:0000256" key="3">
    <source>
        <dbReference type="ARBA" id="ARBA00022552"/>
    </source>
</evidence>
<comment type="subcellular location">
    <subcellularLocation>
        <location evidence="1">Nucleus</location>
        <location evidence="1">Nucleolus</location>
    </subcellularLocation>
</comment>
<evidence type="ECO:0000313" key="11">
    <source>
        <dbReference type="EMBL" id="WVN85201.1"/>
    </source>
</evidence>
<dbReference type="GeneID" id="91084562"/>
<dbReference type="PROSITE" id="PS50294">
    <property type="entry name" value="WD_REPEATS_REGION"/>
    <property type="match status" value="1"/>
</dbReference>
<evidence type="ECO:0000313" key="12">
    <source>
        <dbReference type="Proteomes" id="UP000094043"/>
    </source>
</evidence>
<dbReference type="InterPro" id="IPR036322">
    <property type="entry name" value="WD40_repeat_dom_sf"/>
</dbReference>
<keyword evidence="3" id="KW-0698">rRNA processing</keyword>
<dbReference type="GO" id="GO:0003723">
    <property type="term" value="F:RNA binding"/>
    <property type="evidence" value="ECO:0007669"/>
    <property type="project" value="InterPro"/>
</dbReference>
<dbReference type="RefSeq" id="XP_066065902.1">
    <property type="nucleotide sequence ID" value="XM_066209805.1"/>
</dbReference>
<keyword evidence="12" id="KW-1185">Reference proteome</keyword>
<dbReference type="AlphaFoldDB" id="A0AAJ8LYQ8"/>
<dbReference type="KEGG" id="cdep:91084562"/>
<evidence type="ECO:0000256" key="2">
    <source>
        <dbReference type="ARBA" id="ARBA00022517"/>
    </source>
</evidence>
<evidence type="ECO:0000256" key="4">
    <source>
        <dbReference type="ARBA" id="ARBA00022574"/>
    </source>
</evidence>
<dbReference type="GO" id="GO:0045943">
    <property type="term" value="P:positive regulation of transcription by RNA polymerase I"/>
    <property type="evidence" value="ECO:0007669"/>
    <property type="project" value="InterPro"/>
</dbReference>
<dbReference type="InterPro" id="IPR001680">
    <property type="entry name" value="WD40_rpt"/>
</dbReference>
<dbReference type="InterPro" id="IPR057644">
    <property type="entry name" value="Beta-prop_WDR75_2nd"/>
</dbReference>
<organism evidence="11 12">
    <name type="scientific">Cryptococcus depauperatus CBS 7841</name>
    <dbReference type="NCBI Taxonomy" id="1295531"/>
    <lineage>
        <taxon>Eukaryota</taxon>
        <taxon>Fungi</taxon>
        <taxon>Dikarya</taxon>
        <taxon>Basidiomycota</taxon>
        <taxon>Agaricomycotina</taxon>
        <taxon>Tremellomycetes</taxon>
        <taxon>Tremellales</taxon>
        <taxon>Cryptococcaceae</taxon>
        <taxon>Cryptococcus</taxon>
    </lineage>
</organism>
<keyword evidence="2" id="KW-0690">Ribosome biogenesis</keyword>
<dbReference type="SUPFAM" id="SSF50978">
    <property type="entry name" value="WD40 repeat-like"/>
    <property type="match status" value="2"/>
</dbReference>
<feature type="repeat" description="WD" evidence="8">
    <location>
        <begin position="379"/>
        <end position="420"/>
    </location>
</feature>
<dbReference type="PROSITE" id="PS50082">
    <property type="entry name" value="WD_REPEATS_2"/>
    <property type="match status" value="2"/>
</dbReference>
<dbReference type="GO" id="GO:2000234">
    <property type="term" value="P:positive regulation of rRNA processing"/>
    <property type="evidence" value="ECO:0007669"/>
    <property type="project" value="TreeGrafter"/>
</dbReference>
<dbReference type="SMART" id="SM00320">
    <property type="entry name" value="WD40"/>
    <property type="match status" value="5"/>
</dbReference>
<dbReference type="Proteomes" id="UP000094043">
    <property type="component" value="Chromosome 1"/>
</dbReference>
<keyword evidence="6" id="KW-0804">Transcription</keyword>
<dbReference type="Pfam" id="PF23769">
    <property type="entry name" value="Beta-prop_WDR75_2nd"/>
    <property type="match status" value="1"/>
</dbReference>
<evidence type="ECO:0000256" key="5">
    <source>
        <dbReference type="ARBA" id="ARBA00022737"/>
    </source>
</evidence>
<dbReference type="Pfam" id="PF23869">
    <property type="entry name" value="Beta-prop_WDR75_1st"/>
    <property type="match status" value="1"/>
</dbReference>
<dbReference type="InterPro" id="IPR053826">
    <property type="entry name" value="WDR75"/>
</dbReference>
<gene>
    <name evidence="11" type="ORF">L203_100346</name>
</gene>
<evidence type="ECO:0000256" key="8">
    <source>
        <dbReference type="PROSITE-ProRule" id="PRU00221"/>
    </source>
</evidence>
<feature type="domain" description="WD repeat-containing protein 75 second beta-propeller" evidence="10">
    <location>
        <begin position="489"/>
        <end position="793"/>
    </location>
</feature>
<sequence length="951" mass="104139">MAQNKVADTAAPRKERHKGKKNAAVANGDSQPARSKGKERADTVHHTIATHGGKDGKKRRKRLVQNGFTKLPVDATGKQNGESSTGLARRKIDGESWEPLPVAQNDVSRIPPVWSKDGRFYFTVIHNAVHIHSSSTNFPHLSTLSSTHPNGHTKPITSLHLSPINPFQILTSSLDGTIKFWDWVAGRLVRTIEFRELEARVEHIAFGQVVGKWWLFAAVTHPKPGLNGQKLAYRILRSPLSGNADPILFGKLSNPPVSLIMSPRSTYLVALASTKAYTYRMPIKAAEPLDPWEERPTCVKFVSDQPFTCGAFCPEKILRTNEEEWFATGDQKGVIRLWHGLIQAFQQVDAAARTALGGTGDTGRAALPETERRLPTTSLHWHAHAVSAIAFTPSGSQLLSVGEESVLVQWHLASGRREYVPRLGGRPIVSLAVRNATRTTEEEWWMALSDGAVIRVGASSGHIANVDQGVRLDPLRPSSPTTPYPISLHPSTCALVIPSSHPSTLQFIDPISSTVLFDLEVAPSNRASRRDEKQLEPVRVEKVAFSEENDGKSIWMATVEGKEGDEVEGGGMVRNLKFWKWVGENYMVNTQYPKPHCTSNLSSLIFSPLRTMSSIPKSNFLPNPYLLTTSTNGIAKLWHVKQLKKNGQGKTSIKKTAIVEEYWSCRSTFNYRNLSIHSSAFSPDASILALSHGDVVTLWDVENNSLLKVLDCGLDTVVMNIGFVGAEGRYLVGTGKKGAIVWDMLSCEVSWTLPDLEVDCLVASFASPFFLISSCSAIETSIQILSPACITPIRKIHVATQICRLVALPTHSAMSTSSLHLIGVAPSGEIFRFGDISSPTASASSAAKSINQARAKDALSVWQEMFGKGAFLEELSLEEEKITTTATSALQRRIANTGRPADVFQGPSHTLPSSSLLFEAFMDELLSGHTAPSNKVEKLDNVVGNSDYLYF</sequence>
<dbReference type="GO" id="GO:0032040">
    <property type="term" value="C:small-subunit processome"/>
    <property type="evidence" value="ECO:0007669"/>
    <property type="project" value="InterPro"/>
</dbReference>
<name>A0AAJ8LYQ8_9TREE</name>
<reference evidence="11" key="2">
    <citation type="journal article" date="2022" name="Elife">
        <title>Obligate sexual reproduction of a homothallic fungus closely related to the Cryptococcus pathogenic species complex.</title>
        <authorList>
            <person name="Passer A.R."/>
            <person name="Clancey S.A."/>
            <person name="Shea T."/>
            <person name="David-Palma M."/>
            <person name="Averette A.F."/>
            <person name="Boekhout T."/>
            <person name="Porcel B.M."/>
            <person name="Nowrousian M."/>
            <person name="Cuomo C.A."/>
            <person name="Sun S."/>
            <person name="Heitman J."/>
            <person name="Coelho M.A."/>
        </authorList>
    </citation>
    <scope>NUCLEOTIDE SEQUENCE</scope>
    <source>
        <strain evidence="11">CBS 7841</strain>
    </source>
</reference>
<dbReference type="EMBL" id="CP143784">
    <property type="protein sequence ID" value="WVN85201.1"/>
    <property type="molecule type" value="Genomic_DNA"/>
</dbReference>
<evidence type="ECO:0000256" key="9">
    <source>
        <dbReference type="SAM" id="MobiDB-lite"/>
    </source>
</evidence>
<reference evidence="11" key="1">
    <citation type="submission" date="2016-06" db="EMBL/GenBank/DDBJ databases">
        <authorList>
            <person name="Cuomo C."/>
            <person name="Litvintseva A."/>
            <person name="Heitman J."/>
            <person name="Chen Y."/>
            <person name="Sun S."/>
            <person name="Springer D."/>
            <person name="Dromer F."/>
            <person name="Young S."/>
            <person name="Zeng Q."/>
            <person name="Chapman S."/>
            <person name="Gujja S."/>
            <person name="Saif S."/>
            <person name="Birren B."/>
        </authorList>
    </citation>
    <scope>NUCLEOTIDE SEQUENCE</scope>
    <source>
        <strain evidence="11">CBS 7841</strain>
    </source>
</reference>
<evidence type="ECO:0000259" key="10">
    <source>
        <dbReference type="Pfam" id="PF23769"/>
    </source>
</evidence>
<dbReference type="Gene3D" id="2.130.10.10">
    <property type="entry name" value="YVTN repeat-like/Quinoprotein amine dehydrogenase"/>
    <property type="match status" value="3"/>
</dbReference>
<dbReference type="Pfam" id="PF00400">
    <property type="entry name" value="WD40"/>
    <property type="match status" value="1"/>
</dbReference>
<evidence type="ECO:0000256" key="7">
    <source>
        <dbReference type="ARBA" id="ARBA00023242"/>
    </source>
</evidence>
<evidence type="ECO:0000256" key="1">
    <source>
        <dbReference type="ARBA" id="ARBA00004604"/>
    </source>
</evidence>
<dbReference type="GO" id="GO:0006364">
    <property type="term" value="P:rRNA processing"/>
    <property type="evidence" value="ECO:0007669"/>
    <property type="project" value="UniProtKB-KW"/>
</dbReference>
<proteinExistence type="predicted"/>
<dbReference type="PANTHER" id="PTHR44215">
    <property type="entry name" value="WD REPEAT-CONTAINING PROTEIN 75"/>
    <property type="match status" value="1"/>
</dbReference>
<protein>
    <recommendedName>
        <fullName evidence="10">WD repeat-containing protein 75 second beta-propeller domain-containing protein</fullName>
    </recommendedName>
</protein>
<feature type="repeat" description="WD" evidence="8">
    <location>
        <begin position="149"/>
        <end position="191"/>
    </location>
</feature>
<feature type="region of interest" description="Disordered" evidence="9">
    <location>
        <begin position="1"/>
        <end position="58"/>
    </location>
</feature>
<feature type="compositionally biased region" description="Basic and acidic residues" evidence="9">
    <location>
        <begin position="36"/>
        <end position="45"/>
    </location>
</feature>
<accession>A0AAJ8LYQ8</accession>
<reference evidence="11" key="3">
    <citation type="submission" date="2024-01" db="EMBL/GenBank/DDBJ databases">
        <authorList>
            <person name="Coelho M.A."/>
            <person name="David-Palma M."/>
            <person name="Shea T."/>
            <person name="Sun S."/>
            <person name="Cuomo C.A."/>
            <person name="Heitman J."/>
        </authorList>
    </citation>
    <scope>NUCLEOTIDE SEQUENCE</scope>
    <source>
        <strain evidence="11">CBS 7841</strain>
    </source>
</reference>
<keyword evidence="4 8" id="KW-0853">WD repeat</keyword>
<keyword evidence="7" id="KW-0539">Nucleus</keyword>
<keyword evidence="5" id="KW-0677">Repeat</keyword>
<dbReference type="InterPro" id="IPR015943">
    <property type="entry name" value="WD40/YVTN_repeat-like_dom_sf"/>
</dbReference>